<comment type="caution">
    <text evidence="1">The sequence shown here is derived from an EMBL/GenBank/DDBJ whole genome shotgun (WGS) entry which is preliminary data.</text>
</comment>
<accession>A0A6G0YWU4</accession>
<protein>
    <submittedName>
        <fullName evidence="1">THAP domain-containing protein 6-like</fullName>
    </submittedName>
</protein>
<sequence>MQHFPKDMVLCEKRVAEFQKDYQFEVKKSYHICSKHFEEEHFIKKNLPNMMDDISGINIPIIEYSSDSDNNIVVESENIDNENQILSMPQKDSSKKKRKLLRYCGDFCKHDLEKPRKRKLFWNAYQKSCQE</sequence>
<gene>
    <name evidence="1" type="ORF">FWK35_00014128</name>
</gene>
<dbReference type="AlphaFoldDB" id="A0A6G0YWU4"/>
<proteinExistence type="predicted"/>
<reference evidence="1 2" key="1">
    <citation type="submission" date="2019-08" db="EMBL/GenBank/DDBJ databases">
        <title>Whole genome of Aphis craccivora.</title>
        <authorList>
            <person name="Voronova N.V."/>
            <person name="Shulinski R.S."/>
            <person name="Bandarenka Y.V."/>
            <person name="Zhorov D.G."/>
            <person name="Warner D."/>
        </authorList>
    </citation>
    <scope>NUCLEOTIDE SEQUENCE [LARGE SCALE GENOMIC DNA]</scope>
    <source>
        <strain evidence="1">180601</strain>
        <tissue evidence="1">Whole Body</tissue>
    </source>
</reference>
<evidence type="ECO:0000313" key="2">
    <source>
        <dbReference type="Proteomes" id="UP000478052"/>
    </source>
</evidence>
<evidence type="ECO:0000313" key="1">
    <source>
        <dbReference type="EMBL" id="KAF0762340.1"/>
    </source>
</evidence>
<keyword evidence="2" id="KW-1185">Reference proteome</keyword>
<dbReference type="Proteomes" id="UP000478052">
    <property type="component" value="Unassembled WGS sequence"/>
</dbReference>
<organism evidence="1 2">
    <name type="scientific">Aphis craccivora</name>
    <name type="common">Cowpea aphid</name>
    <dbReference type="NCBI Taxonomy" id="307492"/>
    <lineage>
        <taxon>Eukaryota</taxon>
        <taxon>Metazoa</taxon>
        <taxon>Ecdysozoa</taxon>
        <taxon>Arthropoda</taxon>
        <taxon>Hexapoda</taxon>
        <taxon>Insecta</taxon>
        <taxon>Pterygota</taxon>
        <taxon>Neoptera</taxon>
        <taxon>Paraneoptera</taxon>
        <taxon>Hemiptera</taxon>
        <taxon>Sternorrhyncha</taxon>
        <taxon>Aphidomorpha</taxon>
        <taxon>Aphidoidea</taxon>
        <taxon>Aphididae</taxon>
        <taxon>Aphidini</taxon>
        <taxon>Aphis</taxon>
        <taxon>Aphis</taxon>
    </lineage>
</organism>
<dbReference type="EMBL" id="VUJU01002169">
    <property type="protein sequence ID" value="KAF0762340.1"/>
    <property type="molecule type" value="Genomic_DNA"/>
</dbReference>
<name>A0A6G0YWU4_APHCR</name>